<dbReference type="InterPro" id="IPR037026">
    <property type="entry name" value="Vgr_OB-fold_dom_sf"/>
</dbReference>
<dbReference type="Pfam" id="PF10106">
    <property type="entry name" value="DUF2345"/>
    <property type="match status" value="1"/>
</dbReference>
<dbReference type="Pfam" id="PF05954">
    <property type="entry name" value="Phage_GPD"/>
    <property type="match status" value="1"/>
</dbReference>
<feature type="domain" description="Putative type VI secretion system Rhs element associated Vgr" evidence="4">
    <location>
        <begin position="505"/>
        <end position="606"/>
    </location>
</feature>
<evidence type="ECO:0000259" key="4">
    <source>
        <dbReference type="Pfam" id="PF13296"/>
    </source>
</evidence>
<dbReference type="InterPro" id="IPR017847">
    <property type="entry name" value="T6SS_RhsGE_Vgr_subset"/>
</dbReference>
<evidence type="ECO:0000313" key="6">
    <source>
        <dbReference type="Proteomes" id="UP000293850"/>
    </source>
</evidence>
<dbReference type="Pfam" id="PF13296">
    <property type="entry name" value="T6SS_Vgr"/>
    <property type="match status" value="1"/>
</dbReference>
<name>A0A4P6WUM2_9ENTR</name>
<evidence type="ECO:0000259" key="2">
    <source>
        <dbReference type="Pfam" id="PF04717"/>
    </source>
</evidence>
<dbReference type="SUPFAM" id="SSF69255">
    <property type="entry name" value="gp5 N-terminal domain-like"/>
    <property type="match status" value="1"/>
</dbReference>
<gene>
    <name evidence="5" type="ORF">E1B03_02905</name>
</gene>
<dbReference type="Gene3D" id="4.10.220.110">
    <property type="match status" value="1"/>
</dbReference>
<reference evidence="5 6" key="1">
    <citation type="submission" date="2019-03" db="EMBL/GenBank/DDBJ databases">
        <title>Complete genome sequence of an arsenate-respiring bacteria, Citrobacter sp. LY-1.</title>
        <authorList>
            <person name="Wang H."/>
            <person name="Liu Y."/>
            <person name="Li Q."/>
            <person name="Huang J."/>
        </authorList>
    </citation>
    <scope>NUCLEOTIDE SEQUENCE [LARGE SCALE GENOMIC DNA]</scope>
    <source>
        <strain evidence="5 6">LY-1</strain>
    </source>
</reference>
<evidence type="ECO:0000259" key="3">
    <source>
        <dbReference type="Pfam" id="PF10106"/>
    </source>
</evidence>
<dbReference type="NCBIfam" id="TIGR03361">
    <property type="entry name" value="VI_Rhs_Vgr"/>
    <property type="match status" value="1"/>
</dbReference>
<dbReference type="AlphaFoldDB" id="A0A4P6WUM2"/>
<sequence>MKKGSGFYNLEGIVSEESINKYLFSVRGESKLGLLDVETIEGHENLSKPYSYKITFTSKLKSIPPDSLLNIEGSLQIRAPNHKWNKYIQGSEMWLYERQIEGVITSFSLISTSADESLYEIRLEHKLALLSRRKRSAIYLNINVPKLVTQILKEHAFADYEIDFDNLICMYPNREMIVQWEESDLAFISRILSEVGIWFRIANHHAVSHIMVVIFSDSQCQYIFDQKIMHSSHAGLTSNDYSIDNLVSKHNVVSADVRAKNFDYRLANSLMLNADADVSAERATTYGTEYRYADIHHQPGSQFAEAQPGESSWFYAKLHHEIILNNQSILNGVTTSPSIVPGMVLEIDGTIPHAFASGFVVTAMRVTGRRDAALQSRLIGIPYSQNVCFRPQPLPRPRIAGTVPAIVSSSIDHDKYAHIDVQGRYWVKFDFDLDQHRQGYESMPVRLARVYAGDTYGHHFPLIQGTEVAIAFEGGDPERPFIAHALHHAPKPDPVTSRNNTRNVIRTAGLNKLRMEDRRGQEHVKLSTEYGKTQLNMGHLVDAGGKPRGEGAELRTDDRAVLRAAKGILLTTEAQPKAQGKQLDMSAVVQQLQDALTLATSLQQSALTAQALNVEMGSQQQLNTALEQLTRSGLVAYADHGMALLTPQTMAISADKDLSLNAASNGSFNVFKKLSMAVGQGLSLFSRAIGIKIIAAKDDISVQAQRGEMGLLSDKHFHIQSMNGNVTISARKNIQLLCGGGGIRINEDGSVKIFSPAKVQLKGTTLDWSGPESAKDKTPVFQEEQFHRRIKLHGSGNPDDVLKKTKFRLTKASGETIEGVTDDEGMTPLLDMTEMDEMKMEILPNE</sequence>
<dbReference type="EMBL" id="CP037864">
    <property type="protein sequence ID" value="QBM25742.1"/>
    <property type="molecule type" value="Genomic_DNA"/>
</dbReference>
<dbReference type="InterPro" id="IPR028244">
    <property type="entry name" value="T6SS_Rhs_Vgr_dom"/>
</dbReference>
<feature type="domain" description="DUF2345" evidence="3">
    <location>
        <begin position="623"/>
        <end position="771"/>
    </location>
</feature>
<feature type="domain" description="Gp5/Type VI secretion system Vgr protein OB-fold" evidence="2">
    <location>
        <begin position="440"/>
        <end position="486"/>
    </location>
</feature>
<dbReference type="KEGG" id="cars:E1B03_02905"/>
<keyword evidence="6" id="KW-1185">Reference proteome</keyword>
<dbReference type="Pfam" id="PF04717">
    <property type="entry name" value="Phage_base_V"/>
    <property type="match status" value="1"/>
</dbReference>
<dbReference type="InterPro" id="IPR006531">
    <property type="entry name" value="Gp5/Vgr_OB"/>
</dbReference>
<organism evidence="5 6">
    <name type="scientific">Citrobacter arsenatis</name>
    <dbReference type="NCBI Taxonomy" id="2546350"/>
    <lineage>
        <taxon>Bacteria</taxon>
        <taxon>Pseudomonadati</taxon>
        <taxon>Pseudomonadota</taxon>
        <taxon>Gammaproteobacteria</taxon>
        <taxon>Enterobacterales</taxon>
        <taxon>Enterobacteriaceae</taxon>
        <taxon>Citrobacter</taxon>
    </lineage>
</organism>
<dbReference type="Gene3D" id="2.40.50.230">
    <property type="entry name" value="Gp5 N-terminal domain"/>
    <property type="match status" value="1"/>
</dbReference>
<accession>A0A4P6WUM2</accession>
<dbReference type="InterPro" id="IPR006533">
    <property type="entry name" value="T6SS_Vgr_RhsGE"/>
</dbReference>
<dbReference type="Gene3D" id="3.55.50.10">
    <property type="entry name" value="Baseplate protein-like domains"/>
    <property type="match status" value="1"/>
</dbReference>
<evidence type="ECO:0000256" key="1">
    <source>
        <dbReference type="ARBA" id="ARBA00005558"/>
    </source>
</evidence>
<dbReference type="InterPro" id="IPR018769">
    <property type="entry name" value="VgrG2_DUF2345"/>
</dbReference>
<protein>
    <submittedName>
        <fullName evidence="5">Type VI secretion system tip protein VgrG</fullName>
    </submittedName>
</protein>
<dbReference type="NCBIfam" id="TIGR01646">
    <property type="entry name" value="vgr_GE"/>
    <property type="match status" value="1"/>
</dbReference>
<dbReference type="SUPFAM" id="SSF69279">
    <property type="entry name" value="Phage tail proteins"/>
    <property type="match status" value="2"/>
</dbReference>
<comment type="similarity">
    <text evidence="1">Belongs to the VgrG protein family.</text>
</comment>
<dbReference type="Gene3D" id="2.30.110.50">
    <property type="match status" value="1"/>
</dbReference>
<evidence type="ECO:0000313" key="5">
    <source>
        <dbReference type="EMBL" id="QBM25742.1"/>
    </source>
</evidence>
<dbReference type="Proteomes" id="UP000293850">
    <property type="component" value="Chromosome"/>
</dbReference>
<proteinExistence type="inferred from homology"/>